<keyword evidence="1" id="KW-1133">Transmembrane helix</keyword>
<organism evidence="2 3">
    <name type="scientific">Shewanella xiamenensis</name>
    <dbReference type="NCBI Taxonomy" id="332186"/>
    <lineage>
        <taxon>Bacteria</taxon>
        <taxon>Pseudomonadati</taxon>
        <taxon>Pseudomonadota</taxon>
        <taxon>Gammaproteobacteria</taxon>
        <taxon>Alteromonadales</taxon>
        <taxon>Shewanellaceae</taxon>
        <taxon>Shewanella</taxon>
    </lineage>
</organism>
<dbReference type="Pfam" id="PF14348">
    <property type="entry name" value="DtrJ-like"/>
    <property type="match status" value="1"/>
</dbReference>
<keyword evidence="3" id="KW-1185">Reference proteome</keyword>
<proteinExistence type="predicted"/>
<comment type="caution">
    <text evidence="2">The sequence shown here is derived from an EMBL/GenBank/DDBJ whole genome shotgun (WGS) entry which is preliminary data.</text>
</comment>
<dbReference type="Proteomes" id="UP001159075">
    <property type="component" value="Unassembled WGS sequence"/>
</dbReference>
<feature type="transmembrane region" description="Helical" evidence="1">
    <location>
        <begin position="129"/>
        <end position="148"/>
    </location>
</feature>
<name>A0ABT6UGV3_9GAMM</name>
<reference evidence="2 3" key="1">
    <citation type="submission" date="2022-09" db="EMBL/GenBank/DDBJ databases">
        <title>The outer-membrane cytochrome OmcA is essential for infection of Shewanella oneidensis by a zebrafish-associated bacteriophage.</title>
        <authorList>
            <person name="Grenfell A.W."/>
            <person name="Intile P."/>
            <person name="Mcfarlane J."/>
            <person name="Leung D."/>
            <person name="Abdalla K."/>
            <person name="Wold M."/>
            <person name="Kees E."/>
            <person name="Gralnick J."/>
        </authorList>
    </citation>
    <scope>NUCLEOTIDE SEQUENCE [LARGE SCALE GENOMIC DNA]</scope>
    <source>
        <strain evidence="2 3">NF-5</strain>
    </source>
</reference>
<feature type="transmembrane region" description="Helical" evidence="1">
    <location>
        <begin position="193"/>
        <end position="211"/>
    </location>
</feature>
<keyword evidence="1" id="KW-0812">Transmembrane</keyword>
<keyword evidence="1" id="KW-0472">Membrane</keyword>
<feature type="transmembrane region" description="Helical" evidence="1">
    <location>
        <begin position="169"/>
        <end position="187"/>
    </location>
</feature>
<feature type="transmembrane region" description="Helical" evidence="1">
    <location>
        <begin position="21"/>
        <end position="42"/>
    </location>
</feature>
<protein>
    <submittedName>
        <fullName evidence="2">DUF4400 domain-containing protein</fullName>
    </submittedName>
</protein>
<sequence length="218" mass="25355">MSPKQEQKNTQQRNKDTATPWYLLPFQCVEYLFYAWLLLVTLESLGHLWGWIVGEHAKTVFFAQLALLQDDFPELTQQIINQVISIFDHAQILTSIEFIGFFASFKPYWDGMVFATIALLARVIMLGSFYPIFLLALFVGLFDGLVVRQRRIAHLDREHVTIHYHSKRLLQKFMLYTGLAWLVLPGLWPIHPIWLLLPSAVIVGVITRLMVSSYKKYL</sequence>
<evidence type="ECO:0000256" key="1">
    <source>
        <dbReference type="SAM" id="Phobius"/>
    </source>
</evidence>
<evidence type="ECO:0000313" key="2">
    <source>
        <dbReference type="EMBL" id="MDI5833693.1"/>
    </source>
</evidence>
<dbReference type="InterPro" id="IPR022266">
    <property type="entry name" value="DtrJ-like"/>
</dbReference>
<gene>
    <name evidence="2" type="ORF">ODY93_19090</name>
</gene>
<dbReference type="EMBL" id="JAOTLW010000025">
    <property type="protein sequence ID" value="MDI5833693.1"/>
    <property type="molecule type" value="Genomic_DNA"/>
</dbReference>
<dbReference type="RefSeq" id="WP_282679973.1">
    <property type="nucleotide sequence ID" value="NZ_JAOTLW010000025.1"/>
</dbReference>
<accession>A0ABT6UGV3</accession>
<evidence type="ECO:0000313" key="3">
    <source>
        <dbReference type="Proteomes" id="UP001159075"/>
    </source>
</evidence>